<proteinExistence type="predicted"/>
<evidence type="ECO:0000313" key="3">
    <source>
        <dbReference type="Proteomes" id="UP000824120"/>
    </source>
</evidence>
<dbReference type="Proteomes" id="UP000824120">
    <property type="component" value="Chromosome 2"/>
</dbReference>
<feature type="region of interest" description="Disordered" evidence="1">
    <location>
        <begin position="65"/>
        <end position="85"/>
    </location>
</feature>
<gene>
    <name evidence="2" type="ORF">H5410_012446</name>
</gene>
<dbReference type="Gene3D" id="3.40.395.10">
    <property type="entry name" value="Adenoviral Proteinase, Chain A"/>
    <property type="match status" value="1"/>
</dbReference>
<dbReference type="AlphaFoldDB" id="A0A9J6AS72"/>
<feature type="region of interest" description="Disordered" evidence="1">
    <location>
        <begin position="119"/>
        <end position="160"/>
    </location>
</feature>
<evidence type="ECO:0000313" key="2">
    <source>
        <dbReference type="EMBL" id="KAG5627228.1"/>
    </source>
</evidence>
<name>A0A9J6AS72_SOLCO</name>
<comment type="caution">
    <text evidence="2">The sequence shown here is derived from an EMBL/GenBank/DDBJ whole genome shotgun (WGS) entry which is preliminary data.</text>
</comment>
<reference evidence="2 3" key="1">
    <citation type="submission" date="2020-09" db="EMBL/GenBank/DDBJ databases">
        <title>De no assembly of potato wild relative species, Solanum commersonii.</title>
        <authorList>
            <person name="Cho K."/>
        </authorList>
    </citation>
    <scope>NUCLEOTIDE SEQUENCE [LARGE SCALE GENOMIC DNA]</scope>
    <source>
        <strain evidence="2">LZ3.2</strain>
        <tissue evidence="2">Leaf</tissue>
    </source>
</reference>
<feature type="compositionally biased region" description="Basic and acidic residues" evidence="1">
    <location>
        <begin position="14"/>
        <end position="27"/>
    </location>
</feature>
<feature type="region of interest" description="Disordered" evidence="1">
    <location>
        <begin position="1"/>
        <end position="41"/>
    </location>
</feature>
<feature type="compositionally biased region" description="Basic and acidic residues" evidence="1">
    <location>
        <begin position="134"/>
        <end position="144"/>
    </location>
</feature>
<feature type="compositionally biased region" description="Basic residues" evidence="1">
    <location>
        <begin position="28"/>
        <end position="41"/>
    </location>
</feature>
<organism evidence="2 3">
    <name type="scientific">Solanum commersonii</name>
    <name type="common">Commerson's wild potato</name>
    <name type="synonym">Commerson's nightshade</name>
    <dbReference type="NCBI Taxonomy" id="4109"/>
    <lineage>
        <taxon>Eukaryota</taxon>
        <taxon>Viridiplantae</taxon>
        <taxon>Streptophyta</taxon>
        <taxon>Embryophyta</taxon>
        <taxon>Tracheophyta</taxon>
        <taxon>Spermatophyta</taxon>
        <taxon>Magnoliopsida</taxon>
        <taxon>eudicotyledons</taxon>
        <taxon>Gunneridae</taxon>
        <taxon>Pentapetalae</taxon>
        <taxon>asterids</taxon>
        <taxon>lamiids</taxon>
        <taxon>Solanales</taxon>
        <taxon>Solanaceae</taxon>
        <taxon>Solanoideae</taxon>
        <taxon>Solaneae</taxon>
        <taxon>Solanum</taxon>
    </lineage>
</organism>
<accession>A0A9J6AS72</accession>
<dbReference type="EMBL" id="JACXVP010000002">
    <property type="protein sequence ID" value="KAG5627228.1"/>
    <property type="molecule type" value="Genomic_DNA"/>
</dbReference>
<evidence type="ECO:0000256" key="1">
    <source>
        <dbReference type="SAM" id="MobiDB-lite"/>
    </source>
</evidence>
<keyword evidence="3" id="KW-1185">Reference proteome</keyword>
<protein>
    <submittedName>
        <fullName evidence="2">Uncharacterized protein</fullName>
    </submittedName>
</protein>
<sequence length="160" mass="18264">MKNVEIPAKCRSSQSKEQKEKKNEAKKRVSPANQKGKRRMGKIVEIPFDSNSDFVIEIKKKKKKTKKTTNVEVAQSSKPSARRTTKKNDCGLYICLFVEYISNGVFDMRSVDIDAKYHRQSESKVTGTVASKFDGPRITKEHAPDTSNYPTPRPRRSNLR</sequence>
<feature type="compositionally biased region" description="Polar residues" evidence="1">
    <location>
        <begin position="70"/>
        <end position="79"/>
    </location>
</feature>